<keyword evidence="9" id="KW-1185">Reference proteome</keyword>
<feature type="transmembrane region" description="Helical" evidence="6">
    <location>
        <begin position="55"/>
        <end position="75"/>
    </location>
</feature>
<keyword evidence="5 6" id="KW-0472">Membrane</keyword>
<evidence type="ECO:0000313" key="8">
    <source>
        <dbReference type="Ensembl" id="ENSLBEP00000028123.1"/>
    </source>
</evidence>
<keyword evidence="3 6" id="KW-0812">Transmembrane</keyword>
<evidence type="ECO:0000256" key="6">
    <source>
        <dbReference type="SAM" id="Phobius"/>
    </source>
</evidence>
<dbReference type="PANTHER" id="PTHR21324:SF11">
    <property type="entry name" value="DNA DAMAGE-REGULATED AUTOPHAGY MODULATOR PROTEIN 1"/>
    <property type="match status" value="1"/>
</dbReference>
<dbReference type="PANTHER" id="PTHR21324">
    <property type="entry name" value="FASTING-INDUCIBLE INTEGRAL MEMBRANE PROTEIN TM6P1-RELATED"/>
    <property type="match status" value="1"/>
</dbReference>
<evidence type="ECO:0000313" key="9">
    <source>
        <dbReference type="Proteomes" id="UP000261660"/>
    </source>
</evidence>
<dbReference type="Proteomes" id="UP000261660">
    <property type="component" value="Unplaced"/>
</dbReference>
<evidence type="ECO:0000256" key="2">
    <source>
        <dbReference type="ARBA" id="ARBA00006565"/>
    </source>
</evidence>
<evidence type="ECO:0000256" key="1">
    <source>
        <dbReference type="ARBA" id="ARBA00004127"/>
    </source>
</evidence>
<dbReference type="Ensembl" id="ENSLBET00000029456.1">
    <property type="protein sequence ID" value="ENSLBEP00000028123.1"/>
    <property type="gene ID" value="ENSLBEG00000021279.1"/>
</dbReference>
<evidence type="ECO:0000256" key="3">
    <source>
        <dbReference type="ARBA" id="ARBA00022692"/>
    </source>
</evidence>
<dbReference type="Pfam" id="PF10277">
    <property type="entry name" value="Frag1"/>
    <property type="match status" value="1"/>
</dbReference>
<dbReference type="GO" id="GO:0010506">
    <property type="term" value="P:regulation of autophagy"/>
    <property type="evidence" value="ECO:0007669"/>
    <property type="project" value="TreeGrafter"/>
</dbReference>
<dbReference type="GO" id="GO:0012505">
    <property type="term" value="C:endomembrane system"/>
    <property type="evidence" value="ECO:0007669"/>
    <property type="project" value="UniProtKB-SubCell"/>
</dbReference>
<organism evidence="8 9">
    <name type="scientific">Labrus bergylta</name>
    <name type="common">ballan wrasse</name>
    <dbReference type="NCBI Taxonomy" id="56723"/>
    <lineage>
        <taxon>Eukaryota</taxon>
        <taxon>Metazoa</taxon>
        <taxon>Chordata</taxon>
        <taxon>Craniata</taxon>
        <taxon>Vertebrata</taxon>
        <taxon>Euteleostomi</taxon>
        <taxon>Actinopterygii</taxon>
        <taxon>Neopterygii</taxon>
        <taxon>Teleostei</taxon>
        <taxon>Neoteleostei</taxon>
        <taxon>Acanthomorphata</taxon>
        <taxon>Eupercaria</taxon>
        <taxon>Labriformes</taxon>
        <taxon>Labridae</taxon>
        <taxon>Labrus</taxon>
    </lineage>
</organism>
<dbReference type="GeneTree" id="ENSGT01030000234578"/>
<sequence>MFWFMQGLCFLPVFLVIWSSSTFIISYLIALFRRDVDIIFPYISDTSAQPPESCIFGLMTFISACAVIATMYARYKYVQKLSEETHVVSPCLNRSALYVGMVSCLGMCIVATFQEITVTFAHDIGALLFFVSGISYIILQTVVSYKAYPYGCSRKVIGVRLCISIIATLAFFPTVVCAYFVKQTELHRDPDDKDYPYQLASAVCEWTVAFSFICFFFTYIDDFKVSRKQSRRTLFFSSLSSDGCSYFSPLLLSYSFLLFR</sequence>
<feature type="transmembrane region" description="Helical" evidence="6">
    <location>
        <begin position="197"/>
        <end position="221"/>
    </location>
</feature>
<feature type="transmembrane region" description="Helical" evidence="6">
    <location>
        <begin position="96"/>
        <end position="114"/>
    </location>
</feature>
<feature type="transmembrane region" description="Helical" evidence="6">
    <location>
        <begin position="157"/>
        <end position="181"/>
    </location>
</feature>
<dbReference type="STRING" id="56723.ENSLBEP00000028123"/>
<comment type="similarity">
    <text evidence="2">Belongs to the DRAM/TMEM150 family.</text>
</comment>
<proteinExistence type="inferred from homology"/>
<keyword evidence="4 6" id="KW-1133">Transmembrane helix</keyword>
<feature type="domain" description="CWH43-like N-terminal" evidence="7">
    <location>
        <begin position="9"/>
        <end position="224"/>
    </location>
</feature>
<dbReference type="InterPro" id="IPR050911">
    <property type="entry name" value="DRAM/TMEM150_Autophagy_Mod"/>
</dbReference>
<reference evidence="8" key="2">
    <citation type="submission" date="2025-09" db="UniProtKB">
        <authorList>
            <consortium name="Ensembl"/>
        </authorList>
    </citation>
    <scope>IDENTIFICATION</scope>
</reference>
<evidence type="ECO:0000256" key="5">
    <source>
        <dbReference type="ARBA" id="ARBA00023136"/>
    </source>
</evidence>
<evidence type="ECO:0000259" key="7">
    <source>
        <dbReference type="Pfam" id="PF10277"/>
    </source>
</evidence>
<dbReference type="InParanoid" id="A0A3Q3GAV8"/>
<evidence type="ECO:0000256" key="4">
    <source>
        <dbReference type="ARBA" id="ARBA00022989"/>
    </source>
</evidence>
<feature type="transmembrane region" description="Helical" evidence="6">
    <location>
        <begin position="126"/>
        <end position="145"/>
    </location>
</feature>
<reference evidence="8" key="1">
    <citation type="submission" date="2025-08" db="UniProtKB">
        <authorList>
            <consortium name="Ensembl"/>
        </authorList>
    </citation>
    <scope>IDENTIFICATION</scope>
</reference>
<protein>
    <submittedName>
        <fullName evidence="8">DNA-damage regulated autophagy modulator 1</fullName>
    </submittedName>
</protein>
<dbReference type="GO" id="GO:0005764">
    <property type="term" value="C:lysosome"/>
    <property type="evidence" value="ECO:0007669"/>
    <property type="project" value="TreeGrafter"/>
</dbReference>
<accession>A0A3Q3GAV8</accession>
<comment type="subcellular location">
    <subcellularLocation>
        <location evidence="1">Endomembrane system</location>
        <topology evidence="1">Multi-pass membrane protein</topology>
    </subcellularLocation>
</comment>
<dbReference type="AlphaFoldDB" id="A0A3Q3GAV8"/>
<dbReference type="InterPro" id="IPR019402">
    <property type="entry name" value="CWH43_N"/>
</dbReference>
<feature type="transmembrane region" description="Helical" evidence="6">
    <location>
        <begin position="7"/>
        <end position="32"/>
    </location>
</feature>
<name>A0A3Q3GAV8_9LABR</name>